<proteinExistence type="predicted"/>
<dbReference type="Gene3D" id="3.40.1190.20">
    <property type="match status" value="1"/>
</dbReference>
<dbReference type="VEuPathDB" id="FungiDB:HGUI_01637"/>
<dbReference type="PANTHER" id="PTHR47098:SF2">
    <property type="entry name" value="PROTEIN MAK32"/>
    <property type="match status" value="1"/>
</dbReference>
<dbReference type="Pfam" id="PF00294">
    <property type="entry name" value="PfkB"/>
    <property type="match status" value="1"/>
</dbReference>
<dbReference type="AlphaFoldDB" id="A0A1L0CKR0"/>
<evidence type="ECO:0000313" key="2">
    <source>
        <dbReference type="EMBL" id="SGZ39437.1"/>
    </source>
</evidence>
<feature type="domain" description="Carbohydrate kinase PfkB" evidence="1">
    <location>
        <begin position="242"/>
        <end position="328"/>
    </location>
</feature>
<dbReference type="OrthoDB" id="497927at2759"/>
<protein>
    <submittedName>
        <fullName evidence="2">Related to Protein MAK32</fullName>
    </submittedName>
</protein>
<evidence type="ECO:0000313" key="3">
    <source>
        <dbReference type="Proteomes" id="UP000183365"/>
    </source>
</evidence>
<reference evidence="3" key="1">
    <citation type="submission" date="2016-11" db="EMBL/GenBank/DDBJ databases">
        <authorList>
            <person name="Guldener U."/>
        </authorList>
    </citation>
    <scope>NUCLEOTIDE SEQUENCE [LARGE SCALE GENOMIC DNA]</scope>
</reference>
<sequence length="362" mass="40971">MIDVEDTKCLITTNGMFIIDKIVNKEENIIDENIPGGGGLFSTVGSTIVVSSDNKSISFPKKVLLPKVKFIVDCGKDFPYDKICPALDSWNVDIMYREDKNRLTTRGLNEYTGNYRTFKYETPKLQILGSDLSLLTSEGKKIGMIHIISSPKRFKEIIEELKREDTYLCYNYVWEITPDLCTLEYLPSVLEILEFYSVSEGFKIVVSPNSEEFLQLVQGGDVMMDPSLEVVKSVYLKNRKHLFKNQNHKFIIRCGKLGCLYPKDDDTFVHFPAYHDKSSSEKIVDATGCGNSFLGAFSTTLALTNFDYHLACVFGNIASGIVLESKGLPLKTEEVKNDKNTVLWNGLSFNERLKSYLEKNSL</sequence>
<dbReference type="Proteomes" id="UP000183365">
    <property type="component" value="Unassembled WGS sequence"/>
</dbReference>
<name>A0A1L0CKR0_9ASCO</name>
<gene>
    <name evidence="2" type="ORF">HGUI_01637</name>
</gene>
<dbReference type="SUPFAM" id="SSF53613">
    <property type="entry name" value="Ribokinase-like"/>
    <property type="match status" value="1"/>
</dbReference>
<dbReference type="InterPro" id="IPR029056">
    <property type="entry name" value="Ribokinase-like"/>
</dbReference>
<keyword evidence="3" id="KW-1185">Reference proteome</keyword>
<evidence type="ECO:0000259" key="1">
    <source>
        <dbReference type="Pfam" id="PF00294"/>
    </source>
</evidence>
<dbReference type="PANTHER" id="PTHR47098">
    <property type="entry name" value="PROTEIN MAK32"/>
    <property type="match status" value="1"/>
</dbReference>
<dbReference type="InterPro" id="IPR011611">
    <property type="entry name" value="PfkB_dom"/>
</dbReference>
<dbReference type="EMBL" id="FQNF01000023">
    <property type="protein sequence ID" value="SGZ39437.1"/>
    <property type="molecule type" value="Genomic_DNA"/>
</dbReference>
<organism evidence="2 3">
    <name type="scientific">Hanseniaspora guilliermondii</name>
    <dbReference type="NCBI Taxonomy" id="56406"/>
    <lineage>
        <taxon>Eukaryota</taxon>
        <taxon>Fungi</taxon>
        <taxon>Dikarya</taxon>
        <taxon>Ascomycota</taxon>
        <taxon>Saccharomycotina</taxon>
        <taxon>Saccharomycetes</taxon>
        <taxon>Saccharomycodales</taxon>
        <taxon>Saccharomycodaceae</taxon>
        <taxon>Hanseniaspora</taxon>
    </lineage>
</organism>
<accession>A0A1L0CKR0</accession>